<keyword evidence="9" id="KW-0677">Repeat</keyword>
<keyword evidence="11" id="KW-0472">Membrane</keyword>
<dbReference type="GeneID" id="108812520"/>
<protein>
    <recommendedName>
        <fullName evidence="16">Cell wall hydroxyproline-rich glycoprotein</fullName>
    </recommendedName>
</protein>
<dbReference type="AlphaFoldDB" id="A0A9W3BVR5"/>
<proteinExistence type="inferred from homology"/>
<accession>A0A9W3BVR5</accession>
<evidence type="ECO:0000313" key="19">
    <source>
        <dbReference type="RefSeq" id="XP_056843374.1"/>
    </source>
</evidence>
<comment type="similarity">
    <text evidence="3">Belongs to the RLP family.</text>
</comment>
<keyword evidence="13" id="KW-0325">Glycoprotein</keyword>
<comment type="subcellular location">
    <subcellularLocation>
        <location evidence="2">Membrane</location>
        <topology evidence="2">Single-pass type I membrane protein</topology>
    </subcellularLocation>
    <subcellularLocation>
        <location evidence="1">Secreted</location>
        <location evidence="1">Cell wall</location>
    </subcellularLocation>
</comment>
<dbReference type="InterPro" id="IPR013210">
    <property type="entry name" value="LRR_N_plant-typ"/>
</dbReference>
<evidence type="ECO:0000256" key="8">
    <source>
        <dbReference type="ARBA" id="ARBA00022729"/>
    </source>
</evidence>
<evidence type="ECO:0000256" key="9">
    <source>
        <dbReference type="ARBA" id="ARBA00022737"/>
    </source>
</evidence>
<gene>
    <name evidence="19" type="primary">LOC108812520</name>
</gene>
<evidence type="ECO:0000256" key="10">
    <source>
        <dbReference type="ARBA" id="ARBA00022989"/>
    </source>
</evidence>
<keyword evidence="4" id="KW-0134">Cell wall</keyword>
<feature type="domain" description="Leucine-rich repeat-containing N-terminal plant-type" evidence="17">
    <location>
        <begin position="168"/>
        <end position="202"/>
    </location>
</feature>
<dbReference type="KEGG" id="rsz:108812520"/>
<dbReference type="InterPro" id="IPR032675">
    <property type="entry name" value="LRR_dom_sf"/>
</dbReference>
<dbReference type="GO" id="GO:0071555">
    <property type="term" value="P:cell wall organization"/>
    <property type="evidence" value="ECO:0007669"/>
    <property type="project" value="UniProtKB-KW"/>
</dbReference>
<dbReference type="SUPFAM" id="SSF52058">
    <property type="entry name" value="L domain-like"/>
    <property type="match status" value="1"/>
</dbReference>
<dbReference type="Gene3D" id="3.80.10.10">
    <property type="entry name" value="Ribonuclease Inhibitor"/>
    <property type="match status" value="2"/>
</dbReference>
<reference evidence="18" key="1">
    <citation type="journal article" date="2019" name="Database">
        <title>The radish genome database (RadishGD): an integrated information resource for radish genomics.</title>
        <authorList>
            <person name="Yu H.J."/>
            <person name="Baek S."/>
            <person name="Lee Y.J."/>
            <person name="Cho A."/>
            <person name="Mun J.H."/>
        </authorList>
    </citation>
    <scope>NUCLEOTIDE SEQUENCE [LARGE SCALE GENOMIC DNA]</scope>
    <source>
        <strain evidence="18">cv. WK10039</strain>
    </source>
</reference>
<dbReference type="OrthoDB" id="676979at2759"/>
<keyword evidence="7" id="KW-0812">Transmembrane</keyword>
<keyword evidence="15" id="KW-0961">Cell wall biogenesis/degradation</keyword>
<evidence type="ECO:0000259" key="17">
    <source>
        <dbReference type="Pfam" id="PF08263"/>
    </source>
</evidence>
<evidence type="ECO:0000256" key="7">
    <source>
        <dbReference type="ARBA" id="ARBA00022692"/>
    </source>
</evidence>
<evidence type="ECO:0000256" key="3">
    <source>
        <dbReference type="ARBA" id="ARBA00009592"/>
    </source>
</evidence>
<evidence type="ECO:0000256" key="15">
    <source>
        <dbReference type="ARBA" id="ARBA00023316"/>
    </source>
</evidence>
<dbReference type="PANTHER" id="PTHR32093">
    <property type="entry name" value="LEUCINE-RICH REPEAT EXTENSIN-LIKE PROTEIN 3-RELATED"/>
    <property type="match status" value="1"/>
</dbReference>
<evidence type="ECO:0000256" key="13">
    <source>
        <dbReference type="ARBA" id="ARBA00023180"/>
    </source>
</evidence>
<dbReference type="Pfam" id="PF00560">
    <property type="entry name" value="LRR_1"/>
    <property type="match status" value="6"/>
</dbReference>
<dbReference type="RefSeq" id="XP_056843374.1">
    <property type="nucleotide sequence ID" value="XM_056987394.1"/>
</dbReference>
<evidence type="ECO:0000256" key="16">
    <source>
        <dbReference type="ARBA" id="ARBA00041871"/>
    </source>
</evidence>
<evidence type="ECO:0000256" key="2">
    <source>
        <dbReference type="ARBA" id="ARBA00004479"/>
    </source>
</evidence>
<dbReference type="InterPro" id="IPR001611">
    <property type="entry name" value="Leu-rich_rpt"/>
</dbReference>
<name>A0A9W3BVR5_RAPSA</name>
<reference evidence="19" key="2">
    <citation type="submission" date="2025-08" db="UniProtKB">
        <authorList>
            <consortium name="RefSeq"/>
        </authorList>
    </citation>
    <scope>IDENTIFICATION</scope>
    <source>
        <tissue evidence="19">Leaf</tissue>
    </source>
</reference>
<keyword evidence="10" id="KW-1133">Transmembrane helix</keyword>
<evidence type="ECO:0000256" key="14">
    <source>
        <dbReference type="ARBA" id="ARBA00023278"/>
    </source>
</evidence>
<keyword evidence="6" id="KW-0433">Leucine-rich repeat</keyword>
<dbReference type="FunFam" id="3.80.10.10:FF:000400">
    <property type="entry name" value="Nuclear pore complex protein NUP107"/>
    <property type="match status" value="1"/>
</dbReference>
<evidence type="ECO:0000256" key="11">
    <source>
        <dbReference type="ARBA" id="ARBA00023136"/>
    </source>
</evidence>
<evidence type="ECO:0000256" key="12">
    <source>
        <dbReference type="ARBA" id="ARBA00023170"/>
    </source>
</evidence>
<evidence type="ECO:0000256" key="4">
    <source>
        <dbReference type="ARBA" id="ARBA00022512"/>
    </source>
</evidence>
<evidence type="ECO:0000256" key="5">
    <source>
        <dbReference type="ARBA" id="ARBA00022525"/>
    </source>
</evidence>
<evidence type="ECO:0000256" key="6">
    <source>
        <dbReference type="ARBA" id="ARBA00022614"/>
    </source>
</evidence>
<evidence type="ECO:0000313" key="18">
    <source>
        <dbReference type="Proteomes" id="UP000504610"/>
    </source>
</evidence>
<keyword evidence="5" id="KW-0964">Secreted</keyword>
<dbReference type="InterPro" id="IPR051582">
    <property type="entry name" value="LRR_extensin-like_regulator"/>
</dbReference>
<dbReference type="Pfam" id="PF08263">
    <property type="entry name" value="LRRNT_2"/>
    <property type="match status" value="1"/>
</dbReference>
<keyword evidence="14" id="KW-0379">Hydroxylation</keyword>
<organism evidence="18 19">
    <name type="scientific">Raphanus sativus</name>
    <name type="common">Radish</name>
    <name type="synonym">Raphanus raphanistrum var. sativus</name>
    <dbReference type="NCBI Taxonomy" id="3726"/>
    <lineage>
        <taxon>Eukaryota</taxon>
        <taxon>Viridiplantae</taxon>
        <taxon>Streptophyta</taxon>
        <taxon>Embryophyta</taxon>
        <taxon>Tracheophyta</taxon>
        <taxon>Spermatophyta</taxon>
        <taxon>Magnoliopsida</taxon>
        <taxon>eudicotyledons</taxon>
        <taxon>Gunneridae</taxon>
        <taxon>Pentapetalae</taxon>
        <taxon>rosids</taxon>
        <taxon>malvids</taxon>
        <taxon>Brassicales</taxon>
        <taxon>Brassicaceae</taxon>
        <taxon>Brassiceae</taxon>
        <taxon>Raphanus</taxon>
    </lineage>
</organism>
<keyword evidence="12" id="KW-0675">Receptor</keyword>
<dbReference type="FunFam" id="3.80.10.10:FF:000041">
    <property type="entry name" value="LRR receptor-like serine/threonine-protein kinase ERECTA"/>
    <property type="match status" value="1"/>
</dbReference>
<keyword evidence="8" id="KW-0732">Signal</keyword>
<keyword evidence="18" id="KW-1185">Reference proteome</keyword>
<sequence length="497" mass="53436">MDAFKNFKADFDLDSQQKTGALSEEVRNRKITQTQNSIKPLPPHEPLYSYSSLINASTTLSVKKPRHNHLNSTSFSFQVSTFPRNTKTDTLLISVISLKKGTIRRTMRSNKKKGNNNFKLLSLFLFLGTCVGDYGIGVGIGEGGVFVGGNGGGNANSAPKQQTNPAYSALQSWKTAITEDPSGVLKTWVGEDVCSYKGIFCSGSSVTAIDLNKANLKGVIVKDLSLLSDLTILHLNTNRFSGQIPDSLRALSSLQELDLSNNGFSGPFPQVTLYIPNLVYLDLRFNAFTGSIPVSLFNKQLDAILLNNNGFTGEIPGNLGSSSASLINLANNKLSGEIPTSFGISGSKLKEVLFLNNQLTGCIPESIGLFSDIEVLDVSFNSLMGHVPDTISCLSEIEVLNLGHNKFSGDLPDLLCSLRNLMNLTVAFNFFSGFSSECSRISFGFDFAGNCIPGKGYQRPQPDCSVIPGGSLSCLRIPAQPLTCAAILGLRATSLTP</sequence>
<evidence type="ECO:0000256" key="1">
    <source>
        <dbReference type="ARBA" id="ARBA00004191"/>
    </source>
</evidence>
<dbReference type="GO" id="GO:0016020">
    <property type="term" value="C:membrane"/>
    <property type="evidence" value="ECO:0007669"/>
    <property type="project" value="UniProtKB-SubCell"/>
</dbReference>
<dbReference type="Proteomes" id="UP000504610">
    <property type="component" value="Chromosome 6"/>
</dbReference>
<dbReference type="PANTHER" id="PTHR32093:SF150">
    <property type="entry name" value="LEUCINE-RICH REPEAT (LRR) FAMILY PROTEIN"/>
    <property type="match status" value="1"/>
</dbReference>